<keyword evidence="3" id="KW-0804">Transcription</keyword>
<dbReference type="InterPro" id="IPR051011">
    <property type="entry name" value="Metal_resp_trans_reg"/>
</dbReference>
<dbReference type="Pfam" id="PF01022">
    <property type="entry name" value="HTH_5"/>
    <property type="match status" value="1"/>
</dbReference>
<dbReference type="InterPro" id="IPR036388">
    <property type="entry name" value="WH-like_DNA-bd_sf"/>
</dbReference>
<evidence type="ECO:0000313" key="6">
    <source>
        <dbReference type="Proteomes" id="UP000282674"/>
    </source>
</evidence>
<keyword evidence="2" id="KW-0238">DNA-binding</keyword>
<name>A0A3M2M3W0_9ACTN</name>
<dbReference type="Gene3D" id="1.10.10.10">
    <property type="entry name" value="Winged helix-like DNA-binding domain superfamily/Winged helix DNA-binding domain"/>
    <property type="match status" value="1"/>
</dbReference>
<evidence type="ECO:0000256" key="2">
    <source>
        <dbReference type="ARBA" id="ARBA00023125"/>
    </source>
</evidence>
<evidence type="ECO:0000256" key="1">
    <source>
        <dbReference type="ARBA" id="ARBA00023015"/>
    </source>
</evidence>
<dbReference type="RefSeq" id="WP_122194526.1">
    <property type="nucleotide sequence ID" value="NZ_JBHSKC010000006.1"/>
</dbReference>
<dbReference type="SUPFAM" id="SSF46785">
    <property type="entry name" value="Winged helix' DNA-binding domain"/>
    <property type="match status" value="1"/>
</dbReference>
<dbReference type="GO" id="GO:0003677">
    <property type="term" value="F:DNA binding"/>
    <property type="evidence" value="ECO:0007669"/>
    <property type="project" value="UniProtKB-KW"/>
</dbReference>
<dbReference type="InterPro" id="IPR011991">
    <property type="entry name" value="ArsR-like_HTH"/>
</dbReference>
<dbReference type="PANTHER" id="PTHR43132">
    <property type="entry name" value="ARSENICAL RESISTANCE OPERON REPRESSOR ARSR-RELATED"/>
    <property type="match status" value="1"/>
</dbReference>
<dbReference type="CDD" id="cd00090">
    <property type="entry name" value="HTH_ARSR"/>
    <property type="match status" value="1"/>
</dbReference>
<sequence length="328" mass="35769">MYEFRLGVQDLAEMSFGMSPLFELVFSLRPRVFPAQTPEHQSWVRETAAAYARLDTEALNAVFAPHGWLPDFMTPRPDGIVTDLAADLALLRATPPDVVRRDIAAAYRHDVDAAYREVPIPRVLTGDPASVLDRICTAIEAYWDACLEPYWARMRAVLEADLAHRARRLALGGAAALFAELDDRVTWEDGSVRVVIPSDVVRKVAVDVAGRGFVLAPCLFLRGAITMTDKDGPPLIAYPARGRGAVWDQAAPEGTAALAELLGAPRTRLLIMLASPASTTDLARRLGVTPGGISRHLTALHACGLLNRTRAGRSVLYMRSPLGDQLVR</sequence>
<comment type="caution">
    <text evidence="5">The sequence shown here is derived from an EMBL/GenBank/DDBJ whole genome shotgun (WGS) entry which is preliminary data.</text>
</comment>
<dbReference type="AlphaFoldDB" id="A0A3M2M3W0"/>
<keyword evidence="1" id="KW-0805">Transcription regulation</keyword>
<dbReference type="EMBL" id="RFFG01000018">
    <property type="protein sequence ID" value="RMI44464.1"/>
    <property type="molecule type" value="Genomic_DNA"/>
</dbReference>
<gene>
    <name evidence="5" type="ORF">EBO15_12515</name>
</gene>
<proteinExistence type="predicted"/>
<evidence type="ECO:0000313" key="5">
    <source>
        <dbReference type="EMBL" id="RMI44464.1"/>
    </source>
</evidence>
<dbReference type="Proteomes" id="UP000282674">
    <property type="component" value="Unassembled WGS sequence"/>
</dbReference>
<feature type="domain" description="HTH arsR-type" evidence="4">
    <location>
        <begin position="271"/>
        <end position="307"/>
    </location>
</feature>
<evidence type="ECO:0000259" key="4">
    <source>
        <dbReference type="Pfam" id="PF01022"/>
    </source>
</evidence>
<dbReference type="GO" id="GO:0003700">
    <property type="term" value="F:DNA-binding transcription factor activity"/>
    <property type="evidence" value="ECO:0007669"/>
    <property type="project" value="InterPro"/>
</dbReference>
<keyword evidence="6" id="KW-1185">Reference proteome</keyword>
<dbReference type="InterPro" id="IPR001845">
    <property type="entry name" value="HTH_ArsR_DNA-bd_dom"/>
</dbReference>
<accession>A0A3M2M3W0</accession>
<organism evidence="5 6">
    <name type="scientific">Actinomadura harenae</name>
    <dbReference type="NCBI Taxonomy" id="2483351"/>
    <lineage>
        <taxon>Bacteria</taxon>
        <taxon>Bacillati</taxon>
        <taxon>Actinomycetota</taxon>
        <taxon>Actinomycetes</taxon>
        <taxon>Streptosporangiales</taxon>
        <taxon>Thermomonosporaceae</taxon>
        <taxon>Actinomadura</taxon>
    </lineage>
</organism>
<protein>
    <submittedName>
        <fullName evidence="5">ArsR family transcriptional regulator</fullName>
    </submittedName>
</protein>
<dbReference type="OrthoDB" id="3460651at2"/>
<dbReference type="InterPro" id="IPR036390">
    <property type="entry name" value="WH_DNA-bd_sf"/>
</dbReference>
<reference evidence="5 6" key="1">
    <citation type="submission" date="2018-10" db="EMBL/GenBank/DDBJ databases">
        <title>Isolation from soil.</title>
        <authorList>
            <person name="Hu J."/>
        </authorList>
    </citation>
    <scope>NUCLEOTIDE SEQUENCE [LARGE SCALE GENOMIC DNA]</scope>
    <source>
        <strain evidence="5 6">NEAU-Ht49</strain>
    </source>
</reference>
<dbReference type="PANTHER" id="PTHR43132:SF6">
    <property type="entry name" value="HTH-TYPE TRANSCRIPTIONAL REPRESSOR CZRA"/>
    <property type="match status" value="1"/>
</dbReference>
<evidence type="ECO:0000256" key="3">
    <source>
        <dbReference type="ARBA" id="ARBA00023163"/>
    </source>
</evidence>